<dbReference type="AlphaFoldDB" id="V6LUF4"/>
<keyword evidence="3" id="KW-1185">Reference proteome</keyword>
<dbReference type="EMBL" id="AUWU02000001">
    <property type="protein sequence ID" value="KAH0577052.1"/>
    <property type="molecule type" value="Genomic_DNA"/>
</dbReference>
<evidence type="ECO:0000313" key="2">
    <source>
        <dbReference type="EMBL" id="KAH0577052.1"/>
    </source>
</evidence>
<name>V6LUF4_9EUKA</name>
<sequence length="280" mass="31507">MSETLDHSLEMLLHLSNPDPVEQTIATLKSFQSLKMQRTEDQKSRYTLLRPGLGNTRLGAQDIANYDQILTQEEVAAVETFQSIQAMRKQPTSQIPANFSLPAYPLIQQLIPSKSAVSSKFVSSQIYDTSNFAPEPVSLVSRRVISLNTFKYAVNKVIMRIRSEKGAKNLIQKLGLREDQSEGFESIFRGLLAPGGSEKFLQKVARNDVVCDPFEVARRQGVRIVNQSDFVRLAGFEFRGEAADVPQESREEVPADCVFRALGGQKQLQHENDPDRSEFW</sequence>
<dbReference type="VEuPathDB" id="GiardiaDB:SS50377_20400"/>
<evidence type="ECO:0000313" key="1">
    <source>
        <dbReference type="EMBL" id="EST48195.1"/>
    </source>
</evidence>
<reference evidence="1 2" key="1">
    <citation type="journal article" date="2014" name="PLoS Genet.">
        <title>The Genome of Spironucleus salmonicida Highlights a Fish Pathogen Adapted to Fluctuating Environments.</title>
        <authorList>
            <person name="Xu F."/>
            <person name="Jerlstrom-Hultqvist J."/>
            <person name="Einarsson E."/>
            <person name="Astvaldsson A."/>
            <person name="Svard S.G."/>
            <person name="Andersson J.O."/>
        </authorList>
    </citation>
    <scope>NUCLEOTIDE SEQUENCE</scope>
    <source>
        <strain evidence="2">ATCC 50377</strain>
    </source>
</reference>
<evidence type="ECO:0000313" key="3">
    <source>
        <dbReference type="Proteomes" id="UP000018208"/>
    </source>
</evidence>
<dbReference type="EMBL" id="KI545997">
    <property type="protein sequence ID" value="EST48195.1"/>
    <property type="molecule type" value="Genomic_DNA"/>
</dbReference>
<dbReference type="Proteomes" id="UP000018208">
    <property type="component" value="Unassembled WGS sequence"/>
</dbReference>
<accession>V6LUF4</accession>
<reference evidence="2" key="2">
    <citation type="submission" date="2020-12" db="EMBL/GenBank/DDBJ databases">
        <title>New Spironucleus salmonicida genome in near-complete chromosomes.</title>
        <authorList>
            <person name="Xu F."/>
            <person name="Kurt Z."/>
            <person name="Jimenez-Gonzalez A."/>
            <person name="Astvaldsson A."/>
            <person name="Andersson J.O."/>
            <person name="Svard S.G."/>
        </authorList>
    </citation>
    <scope>NUCLEOTIDE SEQUENCE</scope>
    <source>
        <strain evidence="2">ATCC 50377</strain>
    </source>
</reference>
<organism evidence="1">
    <name type="scientific">Spironucleus salmonicida</name>
    <dbReference type="NCBI Taxonomy" id="348837"/>
    <lineage>
        <taxon>Eukaryota</taxon>
        <taxon>Metamonada</taxon>
        <taxon>Diplomonadida</taxon>
        <taxon>Hexamitidae</taxon>
        <taxon>Hexamitinae</taxon>
        <taxon>Spironucleus</taxon>
    </lineage>
</organism>
<proteinExistence type="predicted"/>
<gene>
    <name evidence="1" type="ORF">SS50377_11633</name>
    <name evidence="2" type="ORF">SS50377_20400</name>
</gene>
<protein>
    <submittedName>
        <fullName evidence="1">Uncharacterized protein</fullName>
    </submittedName>
</protein>